<keyword evidence="2" id="KW-0812">Transmembrane</keyword>
<dbReference type="Pfam" id="PF07963">
    <property type="entry name" value="N_methyl"/>
    <property type="match status" value="1"/>
</dbReference>
<keyword evidence="4" id="KW-1185">Reference proteome</keyword>
<dbReference type="InterPro" id="IPR045584">
    <property type="entry name" value="Pilin-like"/>
</dbReference>
<gene>
    <name evidence="3" type="ORF">QLH52_09585</name>
</gene>
<dbReference type="InterPro" id="IPR000983">
    <property type="entry name" value="Bac_GSPG_pilin"/>
</dbReference>
<feature type="transmembrane region" description="Helical" evidence="2">
    <location>
        <begin position="12"/>
        <end position="37"/>
    </location>
</feature>
<accession>A0ABU4UDL1</accession>
<comment type="caution">
    <text evidence="3">The sequence shown here is derived from an EMBL/GenBank/DDBJ whole genome shotgun (WGS) entry which is preliminary data.</text>
</comment>
<protein>
    <submittedName>
        <fullName evidence="3">Type II secretion system protein</fullName>
    </submittedName>
</protein>
<evidence type="ECO:0000256" key="1">
    <source>
        <dbReference type="ARBA" id="ARBA00022481"/>
    </source>
</evidence>
<dbReference type="SUPFAM" id="SSF54523">
    <property type="entry name" value="Pili subunits"/>
    <property type="match status" value="1"/>
</dbReference>
<evidence type="ECO:0000313" key="4">
    <source>
        <dbReference type="Proteomes" id="UP001284537"/>
    </source>
</evidence>
<evidence type="ECO:0000313" key="3">
    <source>
        <dbReference type="EMBL" id="MDX8127532.1"/>
    </source>
</evidence>
<dbReference type="PRINTS" id="PR00813">
    <property type="entry name" value="BCTERIALGSPG"/>
</dbReference>
<dbReference type="InterPro" id="IPR012902">
    <property type="entry name" value="N_methyl_site"/>
</dbReference>
<dbReference type="PROSITE" id="PS00409">
    <property type="entry name" value="PROKAR_NTER_METHYL"/>
    <property type="match status" value="1"/>
</dbReference>
<dbReference type="EMBL" id="JAXARY010000007">
    <property type="protein sequence ID" value="MDX8127532.1"/>
    <property type="molecule type" value="Genomic_DNA"/>
</dbReference>
<dbReference type="NCBIfam" id="TIGR02532">
    <property type="entry name" value="IV_pilin_GFxxxE"/>
    <property type="match status" value="1"/>
</dbReference>
<organism evidence="3 4">
    <name type="scientific">Methylomonas defluvii</name>
    <dbReference type="NCBI Taxonomy" id="3045149"/>
    <lineage>
        <taxon>Bacteria</taxon>
        <taxon>Pseudomonadati</taxon>
        <taxon>Pseudomonadota</taxon>
        <taxon>Gammaproteobacteria</taxon>
        <taxon>Methylococcales</taxon>
        <taxon>Methylococcaceae</taxon>
        <taxon>Methylomonas</taxon>
    </lineage>
</organism>
<proteinExistence type="predicted"/>
<evidence type="ECO:0000256" key="2">
    <source>
        <dbReference type="SAM" id="Phobius"/>
    </source>
</evidence>
<reference evidence="3 4" key="1">
    <citation type="submission" date="2023-11" db="EMBL/GenBank/DDBJ databases">
        <authorList>
            <person name="Ouyang M.-Y."/>
        </authorList>
    </citation>
    <scope>NUCLEOTIDE SEQUENCE [LARGE SCALE GENOMIC DNA]</scope>
    <source>
        <strain evidence="3 4">OY6</strain>
    </source>
</reference>
<keyword evidence="2" id="KW-1133">Transmembrane helix</keyword>
<keyword evidence="2" id="KW-0472">Membrane</keyword>
<dbReference type="Proteomes" id="UP001284537">
    <property type="component" value="Unassembled WGS sequence"/>
</dbReference>
<name>A0ABU4UDL1_9GAMM</name>
<dbReference type="Gene3D" id="3.30.700.10">
    <property type="entry name" value="Glycoprotein, Type 4 Pilin"/>
    <property type="match status" value="1"/>
</dbReference>
<keyword evidence="1" id="KW-0488">Methylation</keyword>
<sequence length="213" mass="23035">MRSKTLKIRSQAGFTLLELLAVIVLMAVVAGTAVLAYEGVQDQGRQDATRFEIAEIRNALLQFRRDSGSNDLPGQGIYVCEDPANPGKINPDLVNLPSEAGSTDAAKLAWCESPANFWMLFADPSGNGWNPDTHRGWNGPYLQRKSGLMSYAGVDNLWVITDAYQANYLMLDLDDADKARLVSLGPDNTDNSPTPGTCQLAGGGDDTVLCLLR</sequence>
<dbReference type="RefSeq" id="WP_319961386.1">
    <property type="nucleotide sequence ID" value="NZ_JAXARY010000007.1"/>
</dbReference>